<dbReference type="SUPFAM" id="SSF46934">
    <property type="entry name" value="UBA-like"/>
    <property type="match status" value="1"/>
</dbReference>
<dbReference type="InterPro" id="IPR000626">
    <property type="entry name" value="Ubiquitin-like_dom"/>
</dbReference>
<sequence>MADSTESTSDPQVSFKVKTSGDKTHTITMSESATVTSLKTKLAGPEFEDIPIERQRLIYSGRVMKNDEPLSTYKIKTGNTIHLVKSAASNPTPAPSTSSSSTPAVPQVPSNMAAGTANNPLAGLTGARYAGLTNLPSADMFGPDGGMSGSMGINDADMENMLSNPNFVQQMNEMMNNDAFVQMMESHPAFRGNPMAQQMLRNPEFRRMMFDPETLRSAARMQRAMRGGQGGGGAGGSPAFPMPGATDNTPGGGGSGDADGGNNAASPGAGPPFPDNSALFGALAGGNANNPFASFFNPFGGPAQGGSGGAQGGAGAQTQTGDANAQGGNASSNPANPPPPANPFASLFGGLPPAAGAGAGAGGAGAGNPFGGPPMNAEGLQQMMQILGMNSQGGGGSPAPAAPADNRPPEERYAEQLRQLNDMGFTDFDRNVAALRRSGGSVQGAIEHLLS</sequence>
<dbReference type="Gene3D" id="3.10.20.90">
    <property type="entry name" value="Phosphatidylinositol 3-kinase Catalytic Subunit, Chain A, domain 1"/>
    <property type="match status" value="1"/>
</dbReference>
<feature type="region of interest" description="Disordered" evidence="1">
    <location>
        <begin position="1"/>
        <end position="21"/>
    </location>
</feature>
<dbReference type="CDD" id="cd14324">
    <property type="entry name" value="UBA_Dsk2p_like"/>
    <property type="match status" value="1"/>
</dbReference>
<feature type="compositionally biased region" description="Gly residues" evidence="1">
    <location>
        <begin position="250"/>
        <end position="259"/>
    </location>
</feature>
<evidence type="ECO:0000256" key="1">
    <source>
        <dbReference type="SAM" id="MobiDB-lite"/>
    </source>
</evidence>
<feature type="domain" description="Ubiquitin-like" evidence="3">
    <location>
        <begin position="13"/>
        <end position="90"/>
    </location>
</feature>
<dbReference type="EMBL" id="KB705969">
    <property type="protein sequence ID" value="EMR70089.1"/>
    <property type="molecule type" value="Genomic_DNA"/>
</dbReference>
<feature type="compositionally biased region" description="Gly residues" evidence="1">
    <location>
        <begin position="227"/>
        <end position="236"/>
    </location>
</feature>
<feature type="compositionally biased region" description="Low complexity" evidence="1">
    <location>
        <begin position="86"/>
        <end position="110"/>
    </location>
</feature>
<dbReference type="AlphaFoldDB" id="M7SU65"/>
<feature type="compositionally biased region" description="Low complexity" evidence="1">
    <location>
        <begin position="316"/>
        <end position="334"/>
    </location>
</feature>
<feature type="compositionally biased region" description="Low complexity" evidence="1">
    <location>
        <begin position="343"/>
        <end position="356"/>
    </location>
</feature>
<evidence type="ECO:0000259" key="3">
    <source>
        <dbReference type="PROSITE" id="PS50053"/>
    </source>
</evidence>
<dbReference type="GO" id="GO:0030474">
    <property type="term" value="P:spindle pole body duplication"/>
    <property type="evidence" value="ECO:0007669"/>
    <property type="project" value="EnsemblFungi"/>
</dbReference>
<dbReference type="PANTHER" id="PTHR10677">
    <property type="entry name" value="UBIQUILIN"/>
    <property type="match status" value="1"/>
</dbReference>
<dbReference type="OMA" id="PGMDMFG"/>
<dbReference type="PROSITE" id="PS50030">
    <property type="entry name" value="UBA"/>
    <property type="match status" value="1"/>
</dbReference>
<dbReference type="GO" id="GO:0030674">
    <property type="term" value="F:protein-macromolecule adaptor activity"/>
    <property type="evidence" value="ECO:0007669"/>
    <property type="project" value="EnsemblFungi"/>
</dbReference>
<dbReference type="SUPFAM" id="SSF54236">
    <property type="entry name" value="Ubiquitin-like"/>
    <property type="match status" value="1"/>
</dbReference>
<dbReference type="eggNOG" id="KOG0010">
    <property type="taxonomic scope" value="Eukaryota"/>
</dbReference>
<proteinExistence type="predicted"/>
<protein>
    <submittedName>
        <fullName evidence="4">Putative deubiquitination-protection protein dph1 protein</fullName>
    </submittedName>
</protein>
<dbReference type="FunFam" id="1.10.8.10:FF:000024">
    <property type="entry name" value="Ubiquitin domain-containing protein DSK2"/>
    <property type="match status" value="1"/>
</dbReference>
<evidence type="ECO:0000259" key="2">
    <source>
        <dbReference type="PROSITE" id="PS50030"/>
    </source>
</evidence>
<feature type="compositionally biased region" description="Polar residues" evidence="1">
    <location>
        <begin position="1"/>
        <end position="12"/>
    </location>
</feature>
<dbReference type="KEGG" id="ela:UCREL1_2873"/>
<dbReference type="OrthoDB" id="267397at2759"/>
<dbReference type="STRING" id="1287681.M7SU65"/>
<dbReference type="SMART" id="SM00213">
    <property type="entry name" value="UBQ"/>
    <property type="match status" value="1"/>
</dbReference>
<dbReference type="Pfam" id="PF00240">
    <property type="entry name" value="ubiquitin"/>
    <property type="match status" value="1"/>
</dbReference>
<feature type="compositionally biased region" description="Gly residues" evidence="1">
    <location>
        <begin position="357"/>
        <end position="370"/>
    </location>
</feature>
<feature type="region of interest" description="Disordered" evidence="1">
    <location>
        <begin position="86"/>
        <end position="114"/>
    </location>
</feature>
<reference evidence="5" key="1">
    <citation type="journal article" date="2013" name="Genome Announc.">
        <title>Draft genome sequence of the grapevine dieback fungus Eutypa lata UCR-EL1.</title>
        <authorList>
            <person name="Blanco-Ulate B."/>
            <person name="Rolshausen P.E."/>
            <person name="Cantu D."/>
        </authorList>
    </citation>
    <scope>NUCLEOTIDE SEQUENCE [LARGE SCALE GENOMIC DNA]</scope>
    <source>
        <strain evidence="5">UCR-EL1</strain>
    </source>
</reference>
<dbReference type="InterPro" id="IPR015940">
    <property type="entry name" value="UBA"/>
</dbReference>
<dbReference type="Proteomes" id="UP000012174">
    <property type="component" value="Unassembled WGS sequence"/>
</dbReference>
<feature type="region of interest" description="Disordered" evidence="1">
    <location>
        <begin position="225"/>
        <end position="273"/>
    </location>
</feature>
<feature type="region of interest" description="Disordered" evidence="1">
    <location>
        <begin position="299"/>
        <end position="412"/>
    </location>
</feature>
<evidence type="ECO:0000313" key="5">
    <source>
        <dbReference type="Proteomes" id="UP000012174"/>
    </source>
</evidence>
<dbReference type="SMART" id="SM00165">
    <property type="entry name" value="UBA"/>
    <property type="match status" value="1"/>
</dbReference>
<organism evidence="4 5">
    <name type="scientific">Eutypa lata (strain UCR-EL1)</name>
    <name type="common">Grapevine dieback disease fungus</name>
    <name type="synonym">Eutypa armeniacae</name>
    <dbReference type="NCBI Taxonomy" id="1287681"/>
    <lineage>
        <taxon>Eukaryota</taxon>
        <taxon>Fungi</taxon>
        <taxon>Dikarya</taxon>
        <taxon>Ascomycota</taxon>
        <taxon>Pezizomycotina</taxon>
        <taxon>Sordariomycetes</taxon>
        <taxon>Xylariomycetidae</taxon>
        <taxon>Xylariales</taxon>
        <taxon>Diatrypaceae</taxon>
        <taxon>Eutypa</taxon>
    </lineage>
</organism>
<name>M7SU65_EUTLA</name>
<dbReference type="PANTHER" id="PTHR10677:SF3">
    <property type="entry name" value="FI07626P-RELATED"/>
    <property type="match status" value="1"/>
</dbReference>
<dbReference type="CDD" id="cd16106">
    <property type="entry name" value="Ubl_Dsk2p_like"/>
    <property type="match status" value="1"/>
</dbReference>
<dbReference type="GO" id="GO:0036503">
    <property type="term" value="P:ERAD pathway"/>
    <property type="evidence" value="ECO:0007669"/>
    <property type="project" value="EnsemblFungi"/>
</dbReference>
<dbReference type="HOGENOM" id="CLU_024293_0_1_1"/>
<dbReference type="GO" id="GO:0072665">
    <property type="term" value="P:protein localization to vacuole"/>
    <property type="evidence" value="ECO:0007669"/>
    <property type="project" value="EnsemblFungi"/>
</dbReference>
<feature type="compositionally biased region" description="Gly residues" evidence="1">
    <location>
        <begin position="302"/>
        <end position="315"/>
    </location>
</feature>
<dbReference type="InterPro" id="IPR015496">
    <property type="entry name" value="Ubiquilin"/>
</dbReference>
<evidence type="ECO:0000313" key="4">
    <source>
        <dbReference type="EMBL" id="EMR70089.1"/>
    </source>
</evidence>
<dbReference type="Pfam" id="PF00627">
    <property type="entry name" value="UBA"/>
    <property type="match status" value="1"/>
</dbReference>
<dbReference type="InterPro" id="IPR009060">
    <property type="entry name" value="UBA-like_sf"/>
</dbReference>
<dbReference type="PROSITE" id="PS50053">
    <property type="entry name" value="UBIQUITIN_2"/>
    <property type="match status" value="1"/>
</dbReference>
<feature type="compositionally biased region" description="Low complexity" evidence="1">
    <location>
        <begin position="237"/>
        <end position="249"/>
    </location>
</feature>
<gene>
    <name evidence="4" type="ORF">UCREL1_2873</name>
</gene>
<dbReference type="InterPro" id="IPR029071">
    <property type="entry name" value="Ubiquitin-like_domsf"/>
</dbReference>
<dbReference type="GO" id="GO:0005829">
    <property type="term" value="C:cytosol"/>
    <property type="evidence" value="ECO:0007669"/>
    <property type="project" value="TreeGrafter"/>
</dbReference>
<dbReference type="GO" id="GO:0036435">
    <property type="term" value="F:K48-linked polyubiquitin modification-dependent protein binding"/>
    <property type="evidence" value="ECO:0007669"/>
    <property type="project" value="EnsemblFungi"/>
</dbReference>
<keyword evidence="5" id="KW-1185">Reference proteome</keyword>
<accession>M7SU65</accession>
<dbReference type="GO" id="GO:0006511">
    <property type="term" value="P:ubiquitin-dependent protein catabolic process"/>
    <property type="evidence" value="ECO:0007669"/>
    <property type="project" value="TreeGrafter"/>
</dbReference>
<feature type="domain" description="UBA" evidence="2">
    <location>
        <begin position="408"/>
        <end position="451"/>
    </location>
</feature>
<dbReference type="Gene3D" id="1.10.8.10">
    <property type="entry name" value="DNA helicase RuvA subunit, C-terminal domain"/>
    <property type="match status" value="1"/>
</dbReference>